<evidence type="ECO:0000313" key="1">
    <source>
        <dbReference type="EMBL" id="JAE34954.1"/>
    </source>
</evidence>
<proteinExistence type="predicted"/>
<protein>
    <submittedName>
        <fullName evidence="1">Uncharacterized protein</fullName>
    </submittedName>
</protein>
<accession>A0A0A9HGL5</accession>
<reference evidence="1" key="1">
    <citation type="submission" date="2014-09" db="EMBL/GenBank/DDBJ databases">
        <authorList>
            <person name="Magalhaes I.L.F."/>
            <person name="Oliveira U."/>
            <person name="Santos F.R."/>
            <person name="Vidigal T.H.D.A."/>
            <person name="Brescovit A.D."/>
            <person name="Santos A.J."/>
        </authorList>
    </citation>
    <scope>NUCLEOTIDE SEQUENCE</scope>
    <source>
        <tissue evidence="1">Shoot tissue taken approximately 20 cm above the soil surface</tissue>
    </source>
</reference>
<dbReference type="AlphaFoldDB" id="A0A0A9HGL5"/>
<name>A0A0A9HGL5_ARUDO</name>
<sequence>MGAVLAISSINATSSSSSCSVTTSLYP</sequence>
<dbReference type="EMBL" id="GBRH01162942">
    <property type="protein sequence ID" value="JAE34954.1"/>
    <property type="molecule type" value="Transcribed_RNA"/>
</dbReference>
<organism evidence="1">
    <name type="scientific">Arundo donax</name>
    <name type="common">Giant reed</name>
    <name type="synonym">Donax arundinaceus</name>
    <dbReference type="NCBI Taxonomy" id="35708"/>
    <lineage>
        <taxon>Eukaryota</taxon>
        <taxon>Viridiplantae</taxon>
        <taxon>Streptophyta</taxon>
        <taxon>Embryophyta</taxon>
        <taxon>Tracheophyta</taxon>
        <taxon>Spermatophyta</taxon>
        <taxon>Magnoliopsida</taxon>
        <taxon>Liliopsida</taxon>
        <taxon>Poales</taxon>
        <taxon>Poaceae</taxon>
        <taxon>PACMAD clade</taxon>
        <taxon>Arundinoideae</taxon>
        <taxon>Arundineae</taxon>
        <taxon>Arundo</taxon>
    </lineage>
</organism>
<reference evidence="1" key="2">
    <citation type="journal article" date="2015" name="Data Brief">
        <title>Shoot transcriptome of the giant reed, Arundo donax.</title>
        <authorList>
            <person name="Barrero R.A."/>
            <person name="Guerrero F.D."/>
            <person name="Moolhuijzen P."/>
            <person name="Goolsby J.A."/>
            <person name="Tidwell J."/>
            <person name="Bellgard S.E."/>
            <person name="Bellgard M.I."/>
        </authorList>
    </citation>
    <scope>NUCLEOTIDE SEQUENCE</scope>
    <source>
        <tissue evidence="1">Shoot tissue taken approximately 20 cm above the soil surface</tissue>
    </source>
</reference>